<feature type="region of interest" description="Disordered" evidence="1">
    <location>
        <begin position="47"/>
        <end position="86"/>
    </location>
</feature>
<name>A0A176WPR7_MARPO</name>
<evidence type="ECO:0000256" key="1">
    <source>
        <dbReference type="SAM" id="MobiDB-lite"/>
    </source>
</evidence>
<evidence type="ECO:0000313" key="3">
    <source>
        <dbReference type="Proteomes" id="UP000077202"/>
    </source>
</evidence>
<dbReference type="EMBL" id="LVLJ01000267">
    <property type="protein sequence ID" value="OAE35110.1"/>
    <property type="molecule type" value="Genomic_DNA"/>
</dbReference>
<comment type="caution">
    <text evidence="2">The sequence shown here is derived from an EMBL/GenBank/DDBJ whole genome shotgun (WGS) entry which is preliminary data.</text>
</comment>
<reference evidence="2" key="1">
    <citation type="submission" date="2016-03" db="EMBL/GenBank/DDBJ databases">
        <title>Mechanisms controlling the formation of the plant cell surface in tip-growing cells are functionally conserved among land plants.</title>
        <authorList>
            <person name="Honkanen S."/>
            <person name="Jones V.A."/>
            <person name="Morieri G."/>
            <person name="Champion C."/>
            <person name="Hetherington A.J."/>
            <person name="Kelly S."/>
            <person name="Saint-Marcoux D."/>
            <person name="Proust H."/>
            <person name="Prescott H."/>
            <person name="Dolan L."/>
        </authorList>
    </citation>
    <scope>NUCLEOTIDE SEQUENCE [LARGE SCALE GENOMIC DNA]</scope>
    <source>
        <tissue evidence="2">Whole gametophyte</tissue>
    </source>
</reference>
<organism evidence="2 3">
    <name type="scientific">Marchantia polymorpha subsp. ruderalis</name>
    <dbReference type="NCBI Taxonomy" id="1480154"/>
    <lineage>
        <taxon>Eukaryota</taxon>
        <taxon>Viridiplantae</taxon>
        <taxon>Streptophyta</taxon>
        <taxon>Embryophyta</taxon>
        <taxon>Marchantiophyta</taxon>
        <taxon>Marchantiopsida</taxon>
        <taxon>Marchantiidae</taxon>
        <taxon>Marchantiales</taxon>
        <taxon>Marchantiaceae</taxon>
        <taxon>Marchantia</taxon>
    </lineage>
</organism>
<proteinExistence type="predicted"/>
<keyword evidence="3" id="KW-1185">Reference proteome</keyword>
<sequence length="103" mass="10570">MASRGTGQDVRRSETFVIRIRRVIVGEAGTEALGSRGQVAGSVCPIGGQRGMPAERGAVSAPSPSESLPRMDGKTEAPDGPAKPGVVVPGRQIINLLLAIPKA</sequence>
<evidence type="ECO:0000313" key="2">
    <source>
        <dbReference type="EMBL" id="OAE35110.1"/>
    </source>
</evidence>
<dbReference type="AlphaFoldDB" id="A0A176WPR7"/>
<accession>A0A176WPR7</accession>
<dbReference type="Proteomes" id="UP000077202">
    <property type="component" value="Unassembled WGS sequence"/>
</dbReference>
<protein>
    <submittedName>
        <fullName evidence="2">Uncharacterized protein</fullName>
    </submittedName>
</protein>
<gene>
    <name evidence="2" type="ORF">AXG93_763s1440</name>
</gene>